<comment type="function">
    <text evidence="7">Lectin involved in the quality control of the secretory pathway. As a member of the endoplasmic reticulum-associated degradation lumenal (ERAD-L) surveillance system, targets misfolded endoplasmic reticulum lumenal glycoproteins for degradation.</text>
</comment>
<keyword evidence="12" id="KW-1185">Reference proteome</keyword>
<dbReference type="PANTHER" id="PTHR15414">
    <property type="entry name" value="OS-9-RELATED"/>
    <property type="match status" value="1"/>
</dbReference>
<evidence type="ECO:0000256" key="9">
    <source>
        <dbReference type="SAM" id="SignalP"/>
    </source>
</evidence>
<name>A0ABP0CTZ3_9PEZI</name>
<dbReference type="InterPro" id="IPR044865">
    <property type="entry name" value="MRH_dom"/>
</dbReference>
<evidence type="ECO:0000256" key="1">
    <source>
        <dbReference type="ARBA" id="ARBA00004367"/>
    </source>
</evidence>
<feature type="region of interest" description="Disordered" evidence="8">
    <location>
        <begin position="527"/>
        <end position="609"/>
    </location>
</feature>
<evidence type="ECO:0000256" key="6">
    <source>
        <dbReference type="ARBA" id="ARBA00023157"/>
    </source>
</evidence>
<keyword evidence="6" id="KW-1015">Disulfide bond</keyword>
<feature type="region of interest" description="Disordered" evidence="8">
    <location>
        <begin position="390"/>
        <end position="410"/>
    </location>
</feature>
<protein>
    <recommendedName>
        <fullName evidence="7">Endoplasmic reticulum lectin</fullName>
    </recommendedName>
    <alternativeName>
        <fullName evidence="7">Protein OS-9</fullName>
    </alternativeName>
    <alternativeName>
        <fullName evidence="7">Protein OS-9 homolog</fullName>
    </alternativeName>
</protein>
<comment type="caution">
    <text evidence="11">The sequence shown here is derived from an EMBL/GenBank/DDBJ whole genome shotgun (WGS) entry which is preliminary data.</text>
</comment>
<gene>
    <name evidence="11" type="primary">YOS9</name>
    <name evidence="11" type="ORF">SBRCBS47491_009317</name>
</gene>
<evidence type="ECO:0000313" key="12">
    <source>
        <dbReference type="Proteomes" id="UP001642406"/>
    </source>
</evidence>
<accession>A0ABP0CTZ3</accession>
<evidence type="ECO:0000256" key="7">
    <source>
        <dbReference type="RuleBase" id="RU369099"/>
    </source>
</evidence>
<evidence type="ECO:0000256" key="3">
    <source>
        <dbReference type="ARBA" id="ARBA00022729"/>
    </source>
</evidence>
<reference evidence="11 12" key="1">
    <citation type="submission" date="2024-01" db="EMBL/GenBank/DDBJ databases">
        <authorList>
            <person name="Allen C."/>
            <person name="Tagirdzhanova G."/>
        </authorList>
    </citation>
    <scope>NUCLEOTIDE SEQUENCE [LARGE SCALE GENOMIC DNA]</scope>
</reference>
<comment type="similarity">
    <text evidence="2 7">Belongs to the OS-9 family.</text>
</comment>
<keyword evidence="3 9" id="KW-0732">Signal</keyword>
<evidence type="ECO:0000256" key="4">
    <source>
        <dbReference type="ARBA" id="ARBA00022734"/>
    </source>
</evidence>
<feature type="compositionally biased region" description="Low complexity" evidence="8">
    <location>
        <begin position="86"/>
        <end position="97"/>
    </location>
</feature>
<evidence type="ECO:0000259" key="10">
    <source>
        <dbReference type="PROSITE" id="PS51914"/>
    </source>
</evidence>
<keyword evidence="5 7" id="KW-0256">Endoplasmic reticulum</keyword>
<feature type="compositionally biased region" description="Acidic residues" evidence="8">
    <location>
        <begin position="591"/>
        <end position="601"/>
    </location>
</feature>
<dbReference type="EMBL" id="CAWUHC010000142">
    <property type="protein sequence ID" value="CAK7235508.1"/>
    <property type="molecule type" value="Genomic_DNA"/>
</dbReference>
<evidence type="ECO:0000256" key="8">
    <source>
        <dbReference type="SAM" id="MobiDB-lite"/>
    </source>
</evidence>
<evidence type="ECO:0000313" key="11">
    <source>
        <dbReference type="EMBL" id="CAK7235508.1"/>
    </source>
</evidence>
<evidence type="ECO:0000256" key="2">
    <source>
        <dbReference type="ARBA" id="ARBA00009918"/>
    </source>
</evidence>
<proteinExistence type="inferred from homology"/>
<dbReference type="InterPro" id="IPR012913">
    <property type="entry name" value="OS9-like_dom"/>
</dbReference>
<comment type="subcellular location">
    <subcellularLocation>
        <location evidence="1 7">Endoplasmic reticulum membrane</location>
        <topology evidence="1 7">Peripheral membrane protein</topology>
        <orientation evidence="1 7">Lumenal side</orientation>
    </subcellularLocation>
</comment>
<feature type="chain" id="PRO_5046181293" description="Endoplasmic reticulum lectin" evidence="9">
    <location>
        <begin position="18"/>
        <end position="609"/>
    </location>
</feature>
<organism evidence="11 12">
    <name type="scientific">Sporothrix bragantina</name>
    <dbReference type="NCBI Taxonomy" id="671064"/>
    <lineage>
        <taxon>Eukaryota</taxon>
        <taxon>Fungi</taxon>
        <taxon>Dikarya</taxon>
        <taxon>Ascomycota</taxon>
        <taxon>Pezizomycotina</taxon>
        <taxon>Sordariomycetes</taxon>
        <taxon>Sordariomycetidae</taxon>
        <taxon>Ophiostomatales</taxon>
        <taxon>Ophiostomataceae</taxon>
        <taxon>Sporothrix</taxon>
    </lineage>
</organism>
<dbReference type="SUPFAM" id="SSF50911">
    <property type="entry name" value="Mannose 6-phosphate receptor domain"/>
    <property type="match status" value="1"/>
</dbReference>
<sequence>MRSFHLVLLAGLQLCAARQPGFSIHDDLLAHPQFEVVFSDSYILEKDAHSLLAAAIRREEAGDAYQSDSSTSQTDLANPAIESAAARGDTAGNNNNNNGGGKSYGNAEDAADGSAQVSETFEIMNVPPSRYLCSVPVLAPPAPLNQTATELARAEEAREISRMSDRGVDIVSTLEGECMYYVSGWWSYSFCYGKEIVQFHALTTKTGKPVKDPQSQEYILGRMIGQEGAATASNNNNDKPAAKVKGDVDVQKPLGGSKTGGDKTASDPYNTELQIKGDQRYMVQRLGAGTICDLTGRERTIEIQYHCNPGGTSDRISWIKEVTTCAYLMEVRTPRLCEEAAFLPPKPTRAHPISCRLIIRSEEEISQWHKQKTIEAHAAMKGAKIIANEHEQQQEQQQQQTTNGENQKNQNGIVVGGVVIGARKALGRGEDGQPPLKLEPPKYFGRDGNELLKGGRVVKILARAKSKASGGDVVMLSNEELLKYDISHDMIRDLVMQLVESAKGRAWRLEAVEHPGVPTLEIRAILEPEDGDEDADWDMSKTVKMDPNAGEKKKEGGGEADKKAGAKGTHTVTEEVTVTVEKVEAATDAPEGADGDDEGSEETFKKDEL</sequence>
<dbReference type="InterPro" id="IPR045149">
    <property type="entry name" value="OS-9-like"/>
</dbReference>
<feature type="compositionally biased region" description="Low complexity" evidence="8">
    <location>
        <begin position="394"/>
        <end position="410"/>
    </location>
</feature>
<feature type="compositionally biased region" description="Low complexity" evidence="8">
    <location>
        <begin position="574"/>
        <end position="590"/>
    </location>
</feature>
<feature type="region of interest" description="Disordered" evidence="8">
    <location>
        <begin position="229"/>
        <end position="269"/>
    </location>
</feature>
<feature type="compositionally biased region" description="Basic and acidic residues" evidence="8">
    <location>
        <begin position="538"/>
        <end position="564"/>
    </location>
</feature>
<feature type="compositionally biased region" description="Basic and acidic residues" evidence="8">
    <location>
        <begin position="240"/>
        <end position="250"/>
    </location>
</feature>
<dbReference type="Gene3D" id="2.70.130.10">
    <property type="entry name" value="Mannose-6-phosphate receptor binding domain"/>
    <property type="match status" value="1"/>
</dbReference>
<dbReference type="PROSITE" id="PS51914">
    <property type="entry name" value="MRH"/>
    <property type="match status" value="1"/>
</dbReference>
<feature type="compositionally biased region" description="Acidic residues" evidence="8">
    <location>
        <begin position="527"/>
        <end position="537"/>
    </location>
</feature>
<feature type="domain" description="MRH" evidence="10">
    <location>
        <begin position="176"/>
        <end position="339"/>
    </location>
</feature>
<dbReference type="Pfam" id="PF07915">
    <property type="entry name" value="PRKCSH"/>
    <property type="match status" value="1"/>
</dbReference>
<dbReference type="Proteomes" id="UP001642406">
    <property type="component" value="Unassembled WGS sequence"/>
</dbReference>
<feature type="region of interest" description="Disordered" evidence="8">
    <location>
        <begin position="86"/>
        <end position="111"/>
    </location>
</feature>
<keyword evidence="7" id="KW-0472">Membrane</keyword>
<keyword evidence="4 7" id="KW-0430">Lectin</keyword>
<dbReference type="InterPro" id="IPR009011">
    <property type="entry name" value="Man6P_isomerase_rcpt-bd_dom_sf"/>
</dbReference>
<feature type="signal peptide" evidence="9">
    <location>
        <begin position="1"/>
        <end position="17"/>
    </location>
</feature>
<dbReference type="PANTHER" id="PTHR15414:SF0">
    <property type="entry name" value="ENDOPLASMIC RETICULUM LECTIN 1"/>
    <property type="match status" value="1"/>
</dbReference>
<evidence type="ECO:0000256" key="5">
    <source>
        <dbReference type="ARBA" id="ARBA00022824"/>
    </source>
</evidence>